<comment type="caution">
    <text evidence="2">The sequence shown here is derived from an EMBL/GenBank/DDBJ whole genome shotgun (WGS) entry which is preliminary data.</text>
</comment>
<dbReference type="Proteomes" id="UP000639516">
    <property type="component" value="Unassembled WGS sequence"/>
</dbReference>
<dbReference type="RefSeq" id="WP_188103629.1">
    <property type="nucleotide sequence ID" value="NZ_JAANIH010000034.1"/>
</dbReference>
<dbReference type="InterPro" id="IPR045792">
    <property type="entry name" value="DUF6036"/>
</dbReference>
<keyword evidence="3" id="KW-1185">Reference proteome</keyword>
<accession>A0ABR7UDJ6</accession>
<gene>
    <name evidence="2" type="ORF">HA482_27575</name>
</gene>
<evidence type="ECO:0000259" key="1">
    <source>
        <dbReference type="Pfam" id="PF19502"/>
    </source>
</evidence>
<name>A0ABR7UDJ6_9BRAD</name>
<evidence type="ECO:0000313" key="3">
    <source>
        <dbReference type="Proteomes" id="UP000639516"/>
    </source>
</evidence>
<feature type="domain" description="DUF6036" evidence="1">
    <location>
        <begin position="12"/>
        <end position="180"/>
    </location>
</feature>
<sequence>MTQQSFVRTFEDLVETVKAIARLFETDKVFIIGSQSILLSWPDAPIILRTSGEIDAYPENARIWEITHKALDPDFPPEASEEINAFFGEGSDFHRNHGFYIDGVDENTARLPADWNTRAIYKPVDVDGRPVLAVAPCPEDVIVSKLARLSDKDKEFVEAYHAARPLDLDLIVQRIKATTLELELQQQAIGFVTHLAKGQQATTPGSRD</sequence>
<reference evidence="2 3" key="1">
    <citation type="journal article" date="2020" name="Arch. Microbiol.">
        <title>Bradyrhizobium campsiandrae sp. nov., a nitrogen-fixing bacterial strain isolated from a native leguminous tree from the Amazon adapted to flooded conditions.</title>
        <authorList>
            <person name="Cabral Michel D."/>
            <person name="Martins da Costa E."/>
            <person name="Azarias Guimaraes A."/>
            <person name="Soares de Carvalho T."/>
            <person name="Santos de Castro Caputo P."/>
            <person name="Willems A."/>
            <person name="de Souza Moreira F.M."/>
        </authorList>
    </citation>
    <scope>NUCLEOTIDE SEQUENCE [LARGE SCALE GENOMIC DNA]</scope>
    <source>
        <strain evidence="3">INPA 384B</strain>
    </source>
</reference>
<protein>
    <recommendedName>
        <fullName evidence="1">DUF6036 domain-containing protein</fullName>
    </recommendedName>
</protein>
<proteinExistence type="predicted"/>
<evidence type="ECO:0000313" key="2">
    <source>
        <dbReference type="EMBL" id="MBC9981978.1"/>
    </source>
</evidence>
<organism evidence="2 3">
    <name type="scientific">Bradyrhizobium campsiandrae</name>
    <dbReference type="NCBI Taxonomy" id="1729892"/>
    <lineage>
        <taxon>Bacteria</taxon>
        <taxon>Pseudomonadati</taxon>
        <taxon>Pseudomonadota</taxon>
        <taxon>Alphaproteobacteria</taxon>
        <taxon>Hyphomicrobiales</taxon>
        <taxon>Nitrobacteraceae</taxon>
        <taxon>Bradyrhizobium</taxon>
    </lineage>
</organism>
<dbReference type="EMBL" id="JAATTO010000044">
    <property type="protein sequence ID" value="MBC9981978.1"/>
    <property type="molecule type" value="Genomic_DNA"/>
</dbReference>
<dbReference type="Pfam" id="PF19502">
    <property type="entry name" value="DUF6036"/>
    <property type="match status" value="1"/>
</dbReference>